<feature type="region of interest" description="Disordered" evidence="1">
    <location>
        <begin position="580"/>
        <end position="599"/>
    </location>
</feature>
<evidence type="ECO:0000313" key="4">
    <source>
        <dbReference type="Proteomes" id="UP001174691"/>
    </source>
</evidence>
<gene>
    <name evidence="3" type="ORF">NKR19_g2227</name>
</gene>
<comment type="caution">
    <text evidence="3">The sequence shown here is derived from an EMBL/GenBank/DDBJ whole genome shotgun (WGS) entry which is preliminary data.</text>
</comment>
<feature type="compositionally biased region" description="Pro residues" evidence="1">
    <location>
        <begin position="143"/>
        <end position="159"/>
    </location>
</feature>
<feature type="compositionally biased region" description="Polar residues" evidence="1">
    <location>
        <begin position="95"/>
        <end position="119"/>
    </location>
</feature>
<dbReference type="InterPro" id="IPR038988">
    <property type="entry name" value="Sas4"/>
</dbReference>
<dbReference type="PANTHER" id="PTHR38422:SF1">
    <property type="entry name" value="SOMETHING ABOUT SILENCING PROTEIN 4"/>
    <property type="match status" value="1"/>
</dbReference>
<accession>A0AA38SAU5</accession>
<feature type="domain" description="Something about silencing protein 4" evidence="2">
    <location>
        <begin position="316"/>
        <end position="411"/>
    </location>
</feature>
<dbReference type="AlphaFoldDB" id="A0AA38SAU5"/>
<dbReference type="Proteomes" id="UP001174691">
    <property type="component" value="Unassembled WGS sequence"/>
</dbReference>
<sequence>MAATTATRSTRRADGLHHPHLYLPLHHQPISQQSHSHLIAPSARKPNMAMKRHLPPLERDLDAVKRKKHFVVEIPSKPASHHVHNSHKNNNNNSDKQTIEPTVASSQSIARSSALQSAPQRPPVAKPNPVNRPDAAAATASAPTPPLALPLPLPQPQPPVSTTKSGANKATNPTKHKEKVANGLKHELDRLQANEAVTKEQGRKLRSQEATRFKSDLSAYFPDYDEVIGNDPKEHHLLNVDTPIVITDSRAPPPPSIPLTVTAQSPTSAPNIPLQQAQNSYPVRSYGDNLFTDLCDSQRIDLNFLKAQHKGNPAGDPLPDSVFAGPHKKAERLERSIRNLEKGRAQHEKDQIIRLLDGLQGPDWLKIMGVSGITEGKKKSFEPARAHFIKGCQAILDKFRRWTAEEKRRKQEKERRDREAKALRDSLEQDVNSEAADEDDEEAEEKIEEDLADSVEDQEEQMGYDDNLGDESDGDPPDSLDIDASIAKQLRDEALAAAKTNARSRPRARDKARSVSAQPQPKPAAEPKPLKEFKSFFSKPYQRAAALGKNRRRGRTVLAWGHPIPDVAEQDFELPADLLDEETLKTQARRKRKERRGKH</sequence>
<organism evidence="3 4">
    <name type="scientific">Coniochaeta hoffmannii</name>
    <dbReference type="NCBI Taxonomy" id="91930"/>
    <lineage>
        <taxon>Eukaryota</taxon>
        <taxon>Fungi</taxon>
        <taxon>Dikarya</taxon>
        <taxon>Ascomycota</taxon>
        <taxon>Pezizomycotina</taxon>
        <taxon>Sordariomycetes</taxon>
        <taxon>Sordariomycetidae</taxon>
        <taxon>Coniochaetales</taxon>
        <taxon>Coniochaetaceae</taxon>
        <taxon>Coniochaeta</taxon>
    </lineage>
</organism>
<feature type="compositionally biased region" description="Acidic residues" evidence="1">
    <location>
        <begin position="435"/>
        <end position="481"/>
    </location>
</feature>
<dbReference type="EMBL" id="JANBVN010000022">
    <property type="protein sequence ID" value="KAJ9161441.1"/>
    <property type="molecule type" value="Genomic_DNA"/>
</dbReference>
<feature type="compositionally biased region" description="Basic residues" evidence="1">
    <location>
        <begin position="587"/>
        <end position="599"/>
    </location>
</feature>
<proteinExistence type="predicted"/>
<dbReference type="Pfam" id="PF15460">
    <property type="entry name" value="SAS4"/>
    <property type="match status" value="1"/>
</dbReference>
<evidence type="ECO:0000313" key="3">
    <source>
        <dbReference type="EMBL" id="KAJ9161441.1"/>
    </source>
</evidence>
<name>A0AA38SAU5_9PEZI</name>
<feature type="region of interest" description="Disordered" evidence="1">
    <location>
        <begin position="75"/>
        <end position="179"/>
    </location>
</feature>
<reference evidence="3" key="1">
    <citation type="submission" date="2022-07" db="EMBL/GenBank/DDBJ databases">
        <title>Fungi with potential for degradation of polypropylene.</title>
        <authorList>
            <person name="Gostincar C."/>
        </authorList>
    </citation>
    <scope>NUCLEOTIDE SEQUENCE</scope>
    <source>
        <strain evidence="3">EXF-13287</strain>
    </source>
</reference>
<feature type="region of interest" description="Disordered" evidence="1">
    <location>
        <begin position="406"/>
        <end position="536"/>
    </location>
</feature>
<dbReference type="GO" id="GO:0004402">
    <property type="term" value="F:histone acetyltransferase activity"/>
    <property type="evidence" value="ECO:0007669"/>
    <property type="project" value="TreeGrafter"/>
</dbReference>
<keyword evidence="4" id="KW-1185">Reference proteome</keyword>
<dbReference type="InterPro" id="IPR029184">
    <property type="entry name" value="Sas4_dom"/>
</dbReference>
<feature type="compositionally biased region" description="Basic and acidic residues" evidence="1">
    <location>
        <begin position="406"/>
        <end position="427"/>
    </location>
</feature>
<evidence type="ECO:0000259" key="2">
    <source>
        <dbReference type="Pfam" id="PF15460"/>
    </source>
</evidence>
<feature type="compositionally biased region" description="Polar residues" evidence="1">
    <location>
        <begin position="160"/>
        <end position="173"/>
    </location>
</feature>
<protein>
    <submittedName>
        <fullName evidence="3">Something about silencing domain containing-protein</fullName>
    </submittedName>
</protein>
<dbReference type="PANTHER" id="PTHR38422">
    <property type="entry name" value="SOMETHING ABOUT SILENCING PROTEIN 4"/>
    <property type="match status" value="1"/>
</dbReference>
<dbReference type="GO" id="GO:0033255">
    <property type="term" value="C:SAS acetyltransferase complex"/>
    <property type="evidence" value="ECO:0007669"/>
    <property type="project" value="InterPro"/>
</dbReference>
<evidence type="ECO:0000256" key="1">
    <source>
        <dbReference type="SAM" id="MobiDB-lite"/>
    </source>
</evidence>